<evidence type="ECO:0000256" key="3">
    <source>
        <dbReference type="ARBA" id="ARBA00023125"/>
    </source>
</evidence>
<dbReference type="InterPro" id="IPR000847">
    <property type="entry name" value="LysR_HTH_N"/>
</dbReference>
<dbReference type="CDD" id="cd00090">
    <property type="entry name" value="HTH_ARSR"/>
    <property type="match status" value="1"/>
</dbReference>
<dbReference type="PANTHER" id="PTHR30579:SF7">
    <property type="entry name" value="HTH-TYPE TRANSCRIPTIONAL REGULATOR LRHA-RELATED"/>
    <property type="match status" value="1"/>
</dbReference>
<dbReference type="Pfam" id="PF03466">
    <property type="entry name" value="LysR_substrate"/>
    <property type="match status" value="1"/>
</dbReference>
<dbReference type="GO" id="GO:0003677">
    <property type="term" value="F:DNA binding"/>
    <property type="evidence" value="ECO:0007669"/>
    <property type="project" value="UniProtKB-KW"/>
</dbReference>
<feature type="domain" description="HTH lysR-type" evidence="5">
    <location>
        <begin position="2"/>
        <end position="59"/>
    </location>
</feature>
<accession>A0A917F2P9</accession>
<dbReference type="InterPro" id="IPR050176">
    <property type="entry name" value="LTTR"/>
</dbReference>
<evidence type="ECO:0000256" key="2">
    <source>
        <dbReference type="ARBA" id="ARBA00023015"/>
    </source>
</evidence>
<dbReference type="Gene3D" id="3.40.190.10">
    <property type="entry name" value="Periplasmic binding protein-like II"/>
    <property type="match status" value="2"/>
</dbReference>
<dbReference type="Proteomes" id="UP000598775">
    <property type="component" value="Unassembled WGS sequence"/>
</dbReference>
<evidence type="ECO:0000256" key="1">
    <source>
        <dbReference type="ARBA" id="ARBA00009437"/>
    </source>
</evidence>
<dbReference type="AlphaFoldDB" id="A0A917F2P9"/>
<dbReference type="SUPFAM" id="SSF46785">
    <property type="entry name" value="Winged helix' DNA-binding domain"/>
    <property type="match status" value="1"/>
</dbReference>
<dbReference type="SUPFAM" id="SSF53850">
    <property type="entry name" value="Periplasmic binding protein-like II"/>
    <property type="match status" value="1"/>
</dbReference>
<name>A0A917F2P9_9MICO</name>
<comment type="similarity">
    <text evidence="1">Belongs to the LysR transcriptional regulatory family.</text>
</comment>
<keyword evidence="2" id="KW-0805">Transcription regulation</keyword>
<keyword evidence="7" id="KW-1185">Reference proteome</keyword>
<dbReference type="PRINTS" id="PR00039">
    <property type="entry name" value="HTHLYSR"/>
</dbReference>
<dbReference type="InterPro" id="IPR011991">
    <property type="entry name" value="ArsR-like_HTH"/>
</dbReference>
<keyword evidence="3" id="KW-0238">DNA-binding</keyword>
<dbReference type="FunFam" id="1.10.10.10:FF:000001">
    <property type="entry name" value="LysR family transcriptional regulator"/>
    <property type="match status" value="1"/>
</dbReference>
<dbReference type="RefSeq" id="WP_188680643.1">
    <property type="nucleotide sequence ID" value="NZ_BMGP01000007.1"/>
</dbReference>
<dbReference type="Pfam" id="PF00126">
    <property type="entry name" value="HTH_1"/>
    <property type="match status" value="1"/>
</dbReference>
<protein>
    <submittedName>
        <fullName evidence="6">LysR family transcriptional regulator</fullName>
    </submittedName>
</protein>
<evidence type="ECO:0000256" key="4">
    <source>
        <dbReference type="ARBA" id="ARBA00023163"/>
    </source>
</evidence>
<dbReference type="EMBL" id="BMGP01000007">
    <property type="protein sequence ID" value="GGF39031.1"/>
    <property type="molecule type" value="Genomic_DNA"/>
</dbReference>
<reference evidence="6 7" key="1">
    <citation type="journal article" date="2014" name="Int. J. Syst. Evol. Microbiol.">
        <title>Complete genome sequence of Corynebacterium casei LMG S-19264T (=DSM 44701T), isolated from a smear-ripened cheese.</title>
        <authorList>
            <consortium name="US DOE Joint Genome Institute (JGI-PGF)"/>
            <person name="Walter F."/>
            <person name="Albersmeier A."/>
            <person name="Kalinowski J."/>
            <person name="Ruckert C."/>
        </authorList>
    </citation>
    <scope>NUCLEOTIDE SEQUENCE [LARGE SCALE GENOMIC DNA]</scope>
    <source>
        <strain evidence="6 7">CGMCC 1.12976</strain>
    </source>
</reference>
<evidence type="ECO:0000259" key="5">
    <source>
        <dbReference type="PROSITE" id="PS50931"/>
    </source>
</evidence>
<proteinExistence type="inferred from homology"/>
<dbReference type="PANTHER" id="PTHR30579">
    <property type="entry name" value="TRANSCRIPTIONAL REGULATOR"/>
    <property type="match status" value="1"/>
</dbReference>
<dbReference type="PROSITE" id="PS50931">
    <property type="entry name" value="HTH_LYSR"/>
    <property type="match status" value="1"/>
</dbReference>
<dbReference type="InterPro" id="IPR036390">
    <property type="entry name" value="WH_DNA-bd_sf"/>
</dbReference>
<dbReference type="InterPro" id="IPR036388">
    <property type="entry name" value="WH-like_DNA-bd_sf"/>
</dbReference>
<evidence type="ECO:0000313" key="7">
    <source>
        <dbReference type="Proteomes" id="UP000598775"/>
    </source>
</evidence>
<organism evidence="6 7">
    <name type="scientific">Subtercola lobariae</name>
    <dbReference type="NCBI Taxonomy" id="1588641"/>
    <lineage>
        <taxon>Bacteria</taxon>
        <taxon>Bacillati</taxon>
        <taxon>Actinomycetota</taxon>
        <taxon>Actinomycetes</taxon>
        <taxon>Micrococcales</taxon>
        <taxon>Microbacteriaceae</taxon>
        <taxon>Subtercola</taxon>
    </lineage>
</organism>
<gene>
    <name evidence="6" type="ORF">GCM10011399_34880</name>
</gene>
<comment type="caution">
    <text evidence="6">The sequence shown here is derived from an EMBL/GenBank/DDBJ whole genome shotgun (WGS) entry which is preliminary data.</text>
</comment>
<evidence type="ECO:0000313" key="6">
    <source>
        <dbReference type="EMBL" id="GGF39031.1"/>
    </source>
</evidence>
<dbReference type="InterPro" id="IPR005119">
    <property type="entry name" value="LysR_subst-bd"/>
</dbReference>
<sequence>MFDPVLLTTFLAVADTHSFTGAAARLGISQPTVSQHIRKLEESAGRQLVARDTRDVRMTDNGDAMAGFARSILAAHSAATTYFSGSAMKGRLRFGAADDLAITQLPRILRHFRQLYPQINLELTVNQSTPLYRQLKAGRLDLIFIKRMADSDEGALVRRDSLVWVGQPKTVVESGAPVPLIAYQAPSISRQSAIDALEGAGRTWRITCNTREVNGMLAAVRAGIGIAVFPQSLIPDDLVPVGPRFGLPELGHVDFRLLANPSAAASPVEALTTAIMGRPLNRPAP</sequence>
<dbReference type="GO" id="GO:0003700">
    <property type="term" value="F:DNA-binding transcription factor activity"/>
    <property type="evidence" value="ECO:0007669"/>
    <property type="project" value="InterPro"/>
</dbReference>
<dbReference type="Gene3D" id="1.10.10.10">
    <property type="entry name" value="Winged helix-like DNA-binding domain superfamily/Winged helix DNA-binding domain"/>
    <property type="match status" value="1"/>
</dbReference>
<keyword evidence="4" id="KW-0804">Transcription</keyword>